<name>A0A9Q1F241_SYNKA</name>
<dbReference type="AlphaFoldDB" id="A0A9Q1F241"/>
<sequence length="184" mass="19679">MLRSTALRSGGMIPSGKRTPTWPPLSVRDSGLSAGREERHTAPSVPAGTVRHNGTPFPTPAHPHSRISHSSSRLAALIQQLRPWNGPTAPNKGRMGQDASACPAGMGRIEKLWLSLMTPPPSLAPAQIVRRLNRMQASYMLTCQPVYSRLKATLLTAGELALREGKRGGADTTVTQGGLAYAWA</sequence>
<gene>
    <name evidence="2" type="ORF">SKAU_G00247190</name>
</gene>
<organism evidence="2 3">
    <name type="scientific">Synaphobranchus kaupii</name>
    <name type="common">Kaup's arrowtooth eel</name>
    <dbReference type="NCBI Taxonomy" id="118154"/>
    <lineage>
        <taxon>Eukaryota</taxon>
        <taxon>Metazoa</taxon>
        <taxon>Chordata</taxon>
        <taxon>Craniata</taxon>
        <taxon>Vertebrata</taxon>
        <taxon>Euteleostomi</taxon>
        <taxon>Actinopterygii</taxon>
        <taxon>Neopterygii</taxon>
        <taxon>Teleostei</taxon>
        <taxon>Anguilliformes</taxon>
        <taxon>Synaphobranchidae</taxon>
        <taxon>Synaphobranchus</taxon>
    </lineage>
</organism>
<comment type="caution">
    <text evidence="2">The sequence shown here is derived from an EMBL/GenBank/DDBJ whole genome shotgun (WGS) entry which is preliminary data.</text>
</comment>
<protein>
    <submittedName>
        <fullName evidence="2">Uncharacterized protein</fullName>
    </submittedName>
</protein>
<keyword evidence="3" id="KW-1185">Reference proteome</keyword>
<evidence type="ECO:0000313" key="3">
    <source>
        <dbReference type="Proteomes" id="UP001152622"/>
    </source>
</evidence>
<accession>A0A9Q1F241</accession>
<evidence type="ECO:0000256" key="1">
    <source>
        <dbReference type="SAM" id="MobiDB-lite"/>
    </source>
</evidence>
<dbReference type="EMBL" id="JAINUF010000009">
    <property type="protein sequence ID" value="KAJ8349589.1"/>
    <property type="molecule type" value="Genomic_DNA"/>
</dbReference>
<dbReference type="Proteomes" id="UP001152622">
    <property type="component" value="Chromosome 9"/>
</dbReference>
<reference evidence="2" key="1">
    <citation type="journal article" date="2023" name="Science">
        <title>Genome structures resolve the early diversification of teleost fishes.</title>
        <authorList>
            <person name="Parey E."/>
            <person name="Louis A."/>
            <person name="Montfort J."/>
            <person name="Bouchez O."/>
            <person name="Roques C."/>
            <person name="Iampietro C."/>
            <person name="Lluch J."/>
            <person name="Castinel A."/>
            <person name="Donnadieu C."/>
            <person name="Desvignes T."/>
            <person name="Floi Bucao C."/>
            <person name="Jouanno E."/>
            <person name="Wen M."/>
            <person name="Mejri S."/>
            <person name="Dirks R."/>
            <person name="Jansen H."/>
            <person name="Henkel C."/>
            <person name="Chen W.J."/>
            <person name="Zahm M."/>
            <person name="Cabau C."/>
            <person name="Klopp C."/>
            <person name="Thompson A.W."/>
            <person name="Robinson-Rechavi M."/>
            <person name="Braasch I."/>
            <person name="Lecointre G."/>
            <person name="Bobe J."/>
            <person name="Postlethwait J.H."/>
            <person name="Berthelot C."/>
            <person name="Roest Crollius H."/>
            <person name="Guiguen Y."/>
        </authorList>
    </citation>
    <scope>NUCLEOTIDE SEQUENCE</scope>
    <source>
        <strain evidence="2">WJC10195</strain>
    </source>
</reference>
<feature type="region of interest" description="Disordered" evidence="1">
    <location>
        <begin position="1"/>
        <end position="52"/>
    </location>
</feature>
<proteinExistence type="predicted"/>
<evidence type="ECO:0000313" key="2">
    <source>
        <dbReference type="EMBL" id="KAJ8349589.1"/>
    </source>
</evidence>